<dbReference type="EMBL" id="HG793181">
    <property type="protein sequence ID" value="CRL30305.1"/>
    <property type="molecule type" value="Genomic_DNA"/>
</dbReference>
<evidence type="ECO:0000313" key="3">
    <source>
        <dbReference type="Proteomes" id="UP000053732"/>
    </source>
</evidence>
<feature type="region of interest" description="Disordered" evidence="1">
    <location>
        <begin position="575"/>
        <end position="715"/>
    </location>
</feature>
<proteinExistence type="predicted"/>
<dbReference type="InterPro" id="IPR022198">
    <property type="entry name" value="DUF3723"/>
</dbReference>
<feature type="region of interest" description="Disordered" evidence="1">
    <location>
        <begin position="886"/>
        <end position="916"/>
    </location>
</feature>
<feature type="compositionally biased region" description="Acidic residues" evidence="1">
    <location>
        <begin position="674"/>
        <end position="683"/>
    </location>
</feature>
<evidence type="ECO:0000256" key="1">
    <source>
        <dbReference type="SAM" id="MobiDB-lite"/>
    </source>
</evidence>
<reference evidence="2 3" key="1">
    <citation type="journal article" date="2014" name="Nat. Commun.">
        <title>Multiple recent horizontal transfers of a large genomic region in cheese making fungi.</title>
        <authorList>
            <person name="Cheeseman K."/>
            <person name="Ropars J."/>
            <person name="Renault P."/>
            <person name="Dupont J."/>
            <person name="Gouzy J."/>
            <person name="Branca A."/>
            <person name="Abraham A.L."/>
            <person name="Ceppi M."/>
            <person name="Conseiller E."/>
            <person name="Debuchy R."/>
            <person name="Malagnac F."/>
            <person name="Goarin A."/>
            <person name="Silar P."/>
            <person name="Lacoste S."/>
            <person name="Sallet E."/>
            <person name="Bensimon A."/>
            <person name="Giraud T."/>
            <person name="Brygoo Y."/>
        </authorList>
    </citation>
    <scope>NUCLEOTIDE SEQUENCE [LARGE SCALE GENOMIC DNA]</scope>
    <source>
        <strain evidence="3">FM 013</strain>
    </source>
</reference>
<dbReference type="AlphaFoldDB" id="A0A0G4PUV6"/>
<accession>A0A0G4PUV6</accession>
<dbReference type="Pfam" id="PF12520">
    <property type="entry name" value="DUF3723"/>
    <property type="match status" value="1"/>
</dbReference>
<feature type="compositionally biased region" description="Acidic residues" evidence="1">
    <location>
        <begin position="582"/>
        <end position="592"/>
    </location>
</feature>
<sequence length="1044" mass="118817">MSTVMTKHVKIQIERQLKYIGTAKVSISQIQFDPPLPRDLDPKNLDRLRRVFRQNHCRRLDVDNHVPAIVSPHDLANALRKANISQQSLLTTDARQLPRISFLEGQLLGLHGRHRVQAGAEVLPPADRWWTVDLYSDDIGAELRTSLVEEYANERKPTDGEIYRKIRQYEGDYNETFRERWFVRLSRSNQERLDQLDNKKNRRIRGAFDRLLTIPGLWPGGMRISVLHRLIASGCIEETITYLHHIWDFWSSLIASDHASLKKIDQNTVNSLQLLAPGKSRTDGRTACGMVLSGQAFAEFSDEERRIIWSRMQNFDGLIPSLYTFFEDFKYLEACAHCVKRLCGPIDMSIWRTMSSIFIPPLEEGTATSGAVDSLIQTSESNFRRQQATDMERLETGYLQIWLYAMRHYTLMPPDPKSDDELLAKSTRPKPDERAIYEMAELAHQLGFQSTEIDALIKSSPDHQIARSALLQARKPNRYRYDSQDFDLLVNQIVSCFAKAVSDRPEQPQGLLADSAMKLKTRAGEPQTRTHKQDGPLLFLDRLHADVEVADNVTSFFVRRCVYFAFFGKSARVATSNVSQAEDTDPDQEMEEMPPSPMFVEEDDSPVTHTPAPDPHPPHEPQGEPQQQKAEVIMGRGGSESQQPLRTDQKEIVRRQRRRNFQIRRAVSRPAGDMDQEPMELELPDVNHDQVMLNRSSSPEENSMSVGPQSQPEPVEPATAITLFSPASAVPDVEDSRSDCTRVSLDVVPLVEDQEEQTMVEEASKDDAPDEQTRVDGEVRRVSPESEANNSSVYSQPPPENLDEFLAGLRRAQEEQEQLEERLENERLHQELGELEQPRNGKPSPQEDRQDSSPLRLEYRSEEPAHGHVMDAVFAPDAITHEALVEPLHPGTPGSAIDPHPTPPVAEDIPAPDSSTADLIPSRAVEQRPPQKHIEIEVWSLERGDWRRSDRLRVDPSDPSPLERVAQKYLWKNYSLYDKNMHNLRPAQCYRAAIADGSNAFFIVSEYEEKKLAAEGRVVKEKKLLGMASRVLDRVEVIRYPKLA</sequence>
<dbReference type="Proteomes" id="UP000053732">
    <property type="component" value="Unassembled WGS sequence"/>
</dbReference>
<feature type="compositionally biased region" description="Basic and acidic residues" evidence="1">
    <location>
        <begin position="762"/>
        <end position="784"/>
    </location>
</feature>
<organism evidence="2 3">
    <name type="scientific">Penicillium camemberti (strain FM 013)</name>
    <dbReference type="NCBI Taxonomy" id="1429867"/>
    <lineage>
        <taxon>Eukaryota</taxon>
        <taxon>Fungi</taxon>
        <taxon>Dikarya</taxon>
        <taxon>Ascomycota</taxon>
        <taxon>Pezizomycotina</taxon>
        <taxon>Eurotiomycetes</taxon>
        <taxon>Eurotiomycetidae</taxon>
        <taxon>Eurotiales</taxon>
        <taxon>Aspergillaceae</taxon>
        <taxon>Penicillium</taxon>
    </lineage>
</organism>
<feature type="compositionally biased region" description="Polar residues" evidence="1">
    <location>
        <begin position="786"/>
        <end position="795"/>
    </location>
</feature>
<evidence type="ECO:0000313" key="2">
    <source>
        <dbReference type="EMBL" id="CRL30305.1"/>
    </source>
</evidence>
<gene>
    <name evidence="2" type="ORF">PCAMFM013_S048g000017</name>
</gene>
<feature type="region of interest" description="Disordered" evidence="1">
    <location>
        <begin position="746"/>
        <end position="868"/>
    </location>
</feature>
<dbReference type="STRING" id="1429867.A0A0G4PUV6"/>
<feature type="compositionally biased region" description="Basic and acidic residues" evidence="1">
    <location>
        <begin position="811"/>
        <end position="868"/>
    </location>
</feature>
<protein>
    <submittedName>
        <fullName evidence="2">Uncharacterized protein</fullName>
    </submittedName>
</protein>
<feature type="compositionally biased region" description="Polar residues" evidence="1">
    <location>
        <begin position="693"/>
        <end position="712"/>
    </location>
</feature>
<keyword evidence="3" id="KW-1185">Reference proteome</keyword>
<name>A0A0G4PUV6_PENC3</name>